<keyword evidence="3 4" id="KW-0560">Oxidoreductase</keyword>
<evidence type="ECO:0000313" key="8">
    <source>
        <dbReference type="Proteomes" id="UP000464314"/>
    </source>
</evidence>
<keyword evidence="8" id="KW-1185">Reference proteome</keyword>
<reference evidence="7 8" key="1">
    <citation type="submission" date="2020-01" db="EMBL/GenBank/DDBJ databases">
        <title>Genome analysis of Anaerocolumna sp. CBA3638.</title>
        <authorList>
            <person name="Kim J."/>
            <person name="Roh S.W."/>
        </authorList>
    </citation>
    <scope>NUCLEOTIDE SEQUENCE [LARGE SCALE GENOMIC DNA]</scope>
    <source>
        <strain evidence="7 8">CBA3638</strain>
    </source>
</reference>
<evidence type="ECO:0000313" key="7">
    <source>
        <dbReference type="EMBL" id="QHQ63203.1"/>
    </source>
</evidence>
<dbReference type="Pfam" id="PF02558">
    <property type="entry name" value="ApbA"/>
    <property type="match status" value="1"/>
</dbReference>
<evidence type="ECO:0000259" key="6">
    <source>
        <dbReference type="Pfam" id="PF08546"/>
    </source>
</evidence>
<dbReference type="SUPFAM" id="SSF48179">
    <property type="entry name" value="6-phosphogluconate dehydrogenase C-terminal domain-like"/>
    <property type="match status" value="1"/>
</dbReference>
<dbReference type="InterPro" id="IPR036291">
    <property type="entry name" value="NAD(P)-bd_dom_sf"/>
</dbReference>
<evidence type="ECO:0000256" key="4">
    <source>
        <dbReference type="RuleBase" id="RU362068"/>
    </source>
</evidence>
<evidence type="ECO:0000256" key="3">
    <source>
        <dbReference type="ARBA" id="ARBA00023002"/>
    </source>
</evidence>
<dbReference type="EC" id="1.1.1.169" evidence="4"/>
<dbReference type="KEGG" id="anr:Ana3638_22505"/>
<keyword evidence="4" id="KW-0566">Pantothenate biosynthesis</keyword>
<dbReference type="UniPathway" id="UPA00028">
    <property type="reaction ID" value="UER00004"/>
</dbReference>
<dbReference type="GO" id="GO:0015940">
    <property type="term" value="P:pantothenate biosynthetic process"/>
    <property type="evidence" value="ECO:0007669"/>
    <property type="project" value="UniProtKB-UniPathway"/>
</dbReference>
<dbReference type="Pfam" id="PF08546">
    <property type="entry name" value="ApbA_C"/>
    <property type="match status" value="1"/>
</dbReference>
<dbReference type="InterPro" id="IPR013328">
    <property type="entry name" value="6PGD_dom2"/>
</dbReference>
<comment type="pathway">
    <text evidence="4">Cofactor biosynthesis; (R)-pantothenate biosynthesis; (R)-pantoate from 3-methyl-2-oxobutanoate: step 2/2.</text>
</comment>
<comment type="function">
    <text evidence="4">Catalyzes the NADPH-dependent reduction of ketopantoate into pantoic acid.</text>
</comment>
<keyword evidence="2 4" id="KW-0521">NADP</keyword>
<name>A0A6P1TRV8_9FIRM</name>
<feature type="domain" description="Ketopantoate reductase N-terminal" evidence="5">
    <location>
        <begin position="7"/>
        <end position="150"/>
    </location>
</feature>
<dbReference type="GO" id="GO:0008677">
    <property type="term" value="F:2-dehydropantoate 2-reductase activity"/>
    <property type="evidence" value="ECO:0007669"/>
    <property type="project" value="UniProtKB-EC"/>
</dbReference>
<feature type="domain" description="Ketopantoate reductase C-terminal" evidence="6">
    <location>
        <begin position="178"/>
        <end position="299"/>
    </location>
</feature>
<dbReference type="AlphaFoldDB" id="A0A6P1TRV8"/>
<dbReference type="InterPro" id="IPR051402">
    <property type="entry name" value="KPR-Related"/>
</dbReference>
<accession>A0A6P1TRV8</accession>
<dbReference type="GO" id="GO:0005737">
    <property type="term" value="C:cytoplasm"/>
    <property type="evidence" value="ECO:0007669"/>
    <property type="project" value="TreeGrafter"/>
</dbReference>
<dbReference type="PANTHER" id="PTHR21708">
    <property type="entry name" value="PROBABLE 2-DEHYDROPANTOATE 2-REDUCTASE"/>
    <property type="match status" value="1"/>
</dbReference>
<evidence type="ECO:0000259" key="5">
    <source>
        <dbReference type="Pfam" id="PF02558"/>
    </source>
</evidence>
<dbReference type="InterPro" id="IPR003710">
    <property type="entry name" value="ApbA"/>
</dbReference>
<dbReference type="NCBIfam" id="TIGR00745">
    <property type="entry name" value="apbA_panE"/>
    <property type="match status" value="1"/>
</dbReference>
<dbReference type="InterPro" id="IPR008927">
    <property type="entry name" value="6-PGluconate_DH-like_C_sf"/>
</dbReference>
<evidence type="ECO:0000256" key="1">
    <source>
        <dbReference type="ARBA" id="ARBA00007870"/>
    </source>
</evidence>
<organism evidence="7 8">
    <name type="scientific">Anaerocolumna sedimenticola</name>
    <dbReference type="NCBI Taxonomy" id="2696063"/>
    <lineage>
        <taxon>Bacteria</taxon>
        <taxon>Bacillati</taxon>
        <taxon>Bacillota</taxon>
        <taxon>Clostridia</taxon>
        <taxon>Lachnospirales</taxon>
        <taxon>Lachnospiraceae</taxon>
        <taxon>Anaerocolumna</taxon>
    </lineage>
</organism>
<dbReference type="PANTHER" id="PTHR21708:SF26">
    <property type="entry name" value="2-DEHYDROPANTOATE 2-REDUCTASE"/>
    <property type="match status" value="1"/>
</dbReference>
<protein>
    <recommendedName>
        <fullName evidence="4">2-dehydropantoate 2-reductase</fullName>
        <ecNumber evidence="4">1.1.1.169</ecNumber>
    </recommendedName>
    <alternativeName>
        <fullName evidence="4">Ketopantoate reductase</fullName>
    </alternativeName>
</protein>
<dbReference type="Gene3D" id="3.40.50.720">
    <property type="entry name" value="NAD(P)-binding Rossmann-like Domain"/>
    <property type="match status" value="1"/>
</dbReference>
<dbReference type="SUPFAM" id="SSF51735">
    <property type="entry name" value="NAD(P)-binding Rossmann-fold domains"/>
    <property type="match status" value="1"/>
</dbReference>
<dbReference type="InterPro" id="IPR013752">
    <property type="entry name" value="KPA_reductase"/>
</dbReference>
<dbReference type="InterPro" id="IPR013332">
    <property type="entry name" value="KPR_N"/>
</dbReference>
<dbReference type="Proteomes" id="UP000464314">
    <property type="component" value="Chromosome"/>
</dbReference>
<evidence type="ECO:0000256" key="2">
    <source>
        <dbReference type="ARBA" id="ARBA00022857"/>
    </source>
</evidence>
<dbReference type="RefSeq" id="WP_161840024.1">
    <property type="nucleotide sequence ID" value="NZ_CP048000.1"/>
</dbReference>
<comment type="catalytic activity">
    <reaction evidence="4">
        <text>(R)-pantoate + NADP(+) = 2-dehydropantoate + NADPH + H(+)</text>
        <dbReference type="Rhea" id="RHEA:16233"/>
        <dbReference type="ChEBI" id="CHEBI:11561"/>
        <dbReference type="ChEBI" id="CHEBI:15378"/>
        <dbReference type="ChEBI" id="CHEBI:15980"/>
        <dbReference type="ChEBI" id="CHEBI:57783"/>
        <dbReference type="ChEBI" id="CHEBI:58349"/>
        <dbReference type="EC" id="1.1.1.169"/>
    </reaction>
</comment>
<dbReference type="Gene3D" id="1.10.1040.10">
    <property type="entry name" value="N-(1-d-carboxylethyl)-l-norvaline Dehydrogenase, domain 2"/>
    <property type="match status" value="1"/>
</dbReference>
<sequence>MEIKKVTLIGLGAMGVFFAPKLKEYLGNENFRVLADGERKERLQTKGVTVNGINYKFNFMTPDIKEDAADLIIMAVKDTGLSQAILDIRNQVGPQTQILCVMNGIDSEEKIAEVYGWEHVMYSYMRVSIVMKDGAADYDPELGKVYFGEAKNTELTDRVKAVQNLFEASNIAYRIEADMIRGMWFKFMCNVGENLTCAMLGIPFGAYRVSDHANAIRLNAMWEVIRIANRLGIDLGEEDIKRQEPAIQRLPFANKPSTLQDLDNGRMTEIEMFAGKVVTLGKELGIETPLNWMFYHGIKVCEEKMQGKFESK</sequence>
<gene>
    <name evidence="7" type="ORF">Ana3638_22505</name>
</gene>
<comment type="similarity">
    <text evidence="1 4">Belongs to the ketopantoate reductase family.</text>
</comment>
<dbReference type="EMBL" id="CP048000">
    <property type="protein sequence ID" value="QHQ63203.1"/>
    <property type="molecule type" value="Genomic_DNA"/>
</dbReference>
<proteinExistence type="inferred from homology"/>